<dbReference type="InterPro" id="IPR010664">
    <property type="entry name" value="LipoPS_assembly_LptC-rel"/>
</dbReference>
<dbReference type="InterPro" id="IPR005653">
    <property type="entry name" value="OstA-like_N"/>
</dbReference>
<proteinExistence type="predicted"/>
<name>A0AAU7DGD8_9BACT</name>
<protein>
    <submittedName>
        <fullName evidence="3">LptA/OstA family protein</fullName>
    </submittedName>
</protein>
<sequence>MRFTIERLRTLVLVAAVLLVIALGAFLGIAKFKNRFIRKDLPSKLGLNIQEEANGFVYSHEVRGHMLYKIRASKQVQLKRDGKVFLQLHDVNIELYAADGSRVDRIAGDEFEYDPNKGMARAVGPVEITLTKPTVAPAIAPKASASQAISNKSGSLASAAQTAASGEIHVKTSGLIFDRNSGEASTNEKVEFNLAQGSGSAIGAKYDAHDGLLALDHAVQLNVQRGSDPVALSAQHAVFQRDDQTCELQVATVHYREDVSNAQQAKVYFRDDGSADRLDATKGFSLTTSAGGRLSAPTATLNFDEHSQPSHGHLQDGVTIDSAKNGRHIHGTSPTMELAFARQGELRNAHLERGVQIVSDEENGSEKGTVRAHRTWISPVADVAFRNAGKNKVELVSIHGTGGVTVEAVSQRSNAPAAPEKMSADDVMGVFGPNGSLSSLTGKGHTTITETTPTGTRQTTSGDVLVAHLKAPEAAKQSRTGGETQIESATVDGNVILTQQPPAKAGVAQSELRATANHADYDNAGQLHLTGNPRVTDGGLQLTADKLNVSQESGDAFALGNVKATWTGDASGSGSGTSPGKSGMTGNFGVQGPAHVVAQQAELQRSTGAATFKGGARLWQQGNSVLAPVIVLDRTRQTLTAQSKDSKNPVQVTLVSATAAIPGKQSAQKRNEPSVISVRGGDLKYSSAERKAVMRAGAVGSVVSSTADATTTSNELELILLAPGNHAGKDGAPGQVDRMTSTGHVQISSEGRRGVGEQLVYTSDTGNYVLTGTAAAPPRLTDATRRTVTGQALIFNSRDDSVSIEGDGRKTTTVTTAPK</sequence>
<dbReference type="EMBL" id="CP121196">
    <property type="protein sequence ID" value="XBH16724.1"/>
    <property type="molecule type" value="Genomic_DNA"/>
</dbReference>
<dbReference type="Pfam" id="PF06835">
    <property type="entry name" value="LptC"/>
    <property type="match status" value="1"/>
</dbReference>
<evidence type="ECO:0000313" key="3">
    <source>
        <dbReference type="EMBL" id="XBH16724.1"/>
    </source>
</evidence>
<dbReference type="Gene3D" id="2.60.450.10">
    <property type="entry name" value="Lipopolysaccharide (LPS) transport protein A like domain"/>
    <property type="match status" value="3"/>
</dbReference>
<dbReference type="RefSeq" id="WP_348261953.1">
    <property type="nucleotide sequence ID" value="NZ_CP121196.1"/>
</dbReference>
<feature type="domain" description="Organic solvent tolerance-like N-terminal" evidence="2">
    <location>
        <begin position="515"/>
        <end position="637"/>
    </location>
</feature>
<organism evidence="3">
    <name type="scientific">Telmatobacter sp. DSM 110680</name>
    <dbReference type="NCBI Taxonomy" id="3036704"/>
    <lineage>
        <taxon>Bacteria</taxon>
        <taxon>Pseudomonadati</taxon>
        <taxon>Acidobacteriota</taxon>
        <taxon>Terriglobia</taxon>
        <taxon>Terriglobales</taxon>
        <taxon>Acidobacteriaceae</taxon>
        <taxon>Telmatobacter</taxon>
    </lineage>
</organism>
<dbReference type="AlphaFoldDB" id="A0AAU7DGD8"/>
<evidence type="ECO:0000256" key="1">
    <source>
        <dbReference type="SAM" id="MobiDB-lite"/>
    </source>
</evidence>
<reference evidence="3" key="1">
    <citation type="submission" date="2023-03" db="EMBL/GenBank/DDBJ databases">
        <title>Edaphobacter sp.</title>
        <authorList>
            <person name="Huber K.J."/>
            <person name="Papendorf J."/>
            <person name="Pilke C."/>
            <person name="Bunk B."/>
            <person name="Sproeer C."/>
            <person name="Pester M."/>
        </authorList>
    </citation>
    <scope>NUCLEOTIDE SEQUENCE</scope>
    <source>
        <strain evidence="3">DSM 110680</strain>
    </source>
</reference>
<gene>
    <name evidence="3" type="ORF">P8935_19380</name>
</gene>
<evidence type="ECO:0000259" key="2">
    <source>
        <dbReference type="Pfam" id="PF03968"/>
    </source>
</evidence>
<feature type="region of interest" description="Disordered" evidence="1">
    <location>
        <begin position="568"/>
        <end position="587"/>
    </location>
</feature>
<accession>A0AAU7DGD8</accession>
<dbReference type="Pfam" id="PF03968">
    <property type="entry name" value="LptD_N"/>
    <property type="match status" value="1"/>
</dbReference>